<gene>
    <name evidence="3" type="ORF">UC8_25040</name>
</gene>
<organism evidence="3 4">
    <name type="scientific">Roseimaritima ulvae</name>
    <dbReference type="NCBI Taxonomy" id="980254"/>
    <lineage>
        <taxon>Bacteria</taxon>
        <taxon>Pseudomonadati</taxon>
        <taxon>Planctomycetota</taxon>
        <taxon>Planctomycetia</taxon>
        <taxon>Pirellulales</taxon>
        <taxon>Pirellulaceae</taxon>
        <taxon>Roseimaritima</taxon>
    </lineage>
</organism>
<dbReference type="OrthoDB" id="2942229at2"/>
<dbReference type="Proteomes" id="UP000325286">
    <property type="component" value="Chromosome"/>
</dbReference>
<dbReference type="InterPro" id="IPR036420">
    <property type="entry name" value="BRCT_dom_sf"/>
</dbReference>
<dbReference type="EMBL" id="CP042914">
    <property type="protein sequence ID" value="QEG40492.1"/>
    <property type="molecule type" value="Genomic_DNA"/>
</dbReference>
<dbReference type="Gene3D" id="3.40.50.10190">
    <property type="entry name" value="BRCT domain"/>
    <property type="match status" value="1"/>
</dbReference>
<dbReference type="CDD" id="cd17748">
    <property type="entry name" value="BRCT_DNA_ligase_like"/>
    <property type="match status" value="1"/>
</dbReference>
<dbReference type="KEGG" id="rul:UC8_25040"/>
<protein>
    <submittedName>
        <fullName evidence="3">DNA polymerase III subunit epsilon</fullName>
    </submittedName>
</protein>
<proteinExistence type="predicted"/>
<name>A0A5B9QRB8_9BACT</name>
<dbReference type="AlphaFoldDB" id="A0A5B9QRB8"/>
<keyword evidence="4" id="KW-1185">Reference proteome</keyword>
<dbReference type="PROSITE" id="PS50172">
    <property type="entry name" value="BRCT"/>
    <property type="match status" value="1"/>
</dbReference>
<accession>A0A5B9QRB8</accession>
<dbReference type="RefSeq" id="WP_068139644.1">
    <property type="nucleotide sequence ID" value="NZ_CP042914.1"/>
</dbReference>
<evidence type="ECO:0000259" key="2">
    <source>
        <dbReference type="PROSITE" id="PS50172"/>
    </source>
</evidence>
<evidence type="ECO:0000313" key="4">
    <source>
        <dbReference type="Proteomes" id="UP000325286"/>
    </source>
</evidence>
<feature type="domain" description="BRCT" evidence="2">
    <location>
        <begin position="641"/>
        <end position="731"/>
    </location>
</feature>
<reference evidence="3 4" key="1">
    <citation type="submission" date="2019-08" db="EMBL/GenBank/DDBJ databases">
        <title>Deep-cultivation of Planctomycetes and their phenomic and genomic characterization uncovers novel biology.</title>
        <authorList>
            <person name="Wiegand S."/>
            <person name="Jogler M."/>
            <person name="Boedeker C."/>
            <person name="Pinto D."/>
            <person name="Vollmers J."/>
            <person name="Rivas-Marin E."/>
            <person name="Kohn T."/>
            <person name="Peeters S.H."/>
            <person name="Heuer A."/>
            <person name="Rast P."/>
            <person name="Oberbeckmann S."/>
            <person name="Bunk B."/>
            <person name="Jeske O."/>
            <person name="Meyerdierks A."/>
            <person name="Storesund J.E."/>
            <person name="Kallscheuer N."/>
            <person name="Luecker S."/>
            <person name="Lage O.M."/>
            <person name="Pohl T."/>
            <person name="Merkel B.J."/>
            <person name="Hornburger P."/>
            <person name="Mueller R.-W."/>
            <person name="Bruemmer F."/>
            <person name="Labrenz M."/>
            <person name="Spormann A.M."/>
            <person name="Op den Camp H."/>
            <person name="Overmann J."/>
            <person name="Amann R."/>
            <person name="Jetten M.S.M."/>
            <person name="Mascher T."/>
            <person name="Medema M.H."/>
            <person name="Devos D.P."/>
            <person name="Kaster A.-K."/>
            <person name="Ovreas L."/>
            <person name="Rohde M."/>
            <person name="Galperin M.Y."/>
            <person name="Jogler C."/>
        </authorList>
    </citation>
    <scope>NUCLEOTIDE SEQUENCE [LARGE SCALE GENOMIC DNA]</scope>
    <source>
        <strain evidence="3 4">UC8</strain>
    </source>
</reference>
<dbReference type="InterPro" id="IPR016024">
    <property type="entry name" value="ARM-type_fold"/>
</dbReference>
<dbReference type="SUPFAM" id="SSF52113">
    <property type="entry name" value="BRCT domain"/>
    <property type="match status" value="1"/>
</dbReference>
<evidence type="ECO:0000256" key="1">
    <source>
        <dbReference type="SAM" id="MobiDB-lite"/>
    </source>
</evidence>
<evidence type="ECO:0000313" key="3">
    <source>
        <dbReference type="EMBL" id="QEG40492.1"/>
    </source>
</evidence>
<dbReference type="SUPFAM" id="SSF48371">
    <property type="entry name" value="ARM repeat"/>
    <property type="match status" value="1"/>
</dbReference>
<sequence length="1074" mass="121590">MSVKVTLQQVQDARRARDPECVAMLCRLLTQADDPQQPPPREGVYDFASFLAETNTPAFRRKPPAEQAEYRIAKLALLESDEAEVPIDDRLRAHQVLWELWQADDAFSRRCLLGAIRDVPLVYGPFKALKRIFKDAEAADDTEVLGALSARFDMALDAGQHAVSKRTLAYLCRRGWRYLRRVGQTLPGVYPDVATDFLVHYQGYGDFSHSWILNHIFFHETGKYTAKKFTFRWDRPRSWQTHRAFPDAWKRSPRPLFALLERAAAERILEYAAKALKTDFRAAIREVDPQWVARLLGSQSETRDAFGVWILDNVPRFEQAKFRELGLHEAVLQLFDSPSNDARKYAAAYARTHARDLNVAALIRLANNDNAEVRKLAVDLLTSRDPRKDVGLDAWGQLLDTRHGAKLAGDMLRKHFGARELTPDWFAQRLLSAPGPAFDFACQQLTTIIPLKKLGVAFFVALSDRMLPQSQAGRYAAAFVIEQLEHLGPATIPPADLQRLLIHPLFSDAVCRWVENGQLKASVLGADFLKRMAFHPDWESDNWIAEQKATQWGKYLTFDEELSQQILDWLADVREFSPTDLGFPWLMQLVQRAEPRYHDFAVQQTTKAFLPADFAPSDAAAEADTAAESDQPGEAETEQAEINVDLEGASFVFTGKLKTMTRGEAQGKVTAAGGANSSTVGKKLDYLVIGDEGSPLYGEGRKGSKQVKAEKLNDDGAGIRIISETAFLQMLAGEQREFSEDAVQAGCEYLWSLMVDAENPDAPLARFARTYIRHHHPLICLAETDRPVDPGAEMPEDFLTFDRFLPLFSDSRAPLRELALEFASYEFKRWSPPIDGLVRMCDSPYPQVREFVAKTLTCDDAPEHRRYRVDPDVLTADAVYSFCESKNRQTRALGMRLIDMHPRLRLPEELFRLTESPDRQVRAFVIRAFWSLYRHRGIKPDWKPTPPPERLTKKPKKSQKATPIEERIGSGAPQRPEHPPADDAQLQELLRRMLFEVPPGRPPKEEPSAADEIVKLKPLSARKSKLNLIETMRDLAIEDAAFAQRVLPLFQEFKHSRGKSEQAACLVAITRITQ</sequence>
<feature type="region of interest" description="Disordered" evidence="1">
    <location>
        <begin position="941"/>
        <end position="981"/>
    </location>
</feature>
<dbReference type="InterPro" id="IPR001357">
    <property type="entry name" value="BRCT_dom"/>
</dbReference>